<evidence type="ECO:0000256" key="11">
    <source>
        <dbReference type="ARBA" id="ARBA00022840"/>
    </source>
</evidence>
<dbReference type="GO" id="GO:0030246">
    <property type="term" value="F:carbohydrate binding"/>
    <property type="evidence" value="ECO:0007669"/>
    <property type="project" value="UniProtKB-KW"/>
</dbReference>
<dbReference type="CDD" id="cd00028">
    <property type="entry name" value="B_lectin"/>
    <property type="match status" value="1"/>
</dbReference>
<dbReference type="CDD" id="cd14066">
    <property type="entry name" value="STKc_IRAK"/>
    <property type="match status" value="1"/>
</dbReference>
<evidence type="ECO:0000256" key="20">
    <source>
        <dbReference type="PROSITE-ProRule" id="PRU10141"/>
    </source>
</evidence>
<evidence type="ECO:0000256" key="4">
    <source>
        <dbReference type="ARBA" id="ARBA00022553"/>
    </source>
</evidence>
<evidence type="ECO:0000256" key="18">
    <source>
        <dbReference type="ARBA" id="ARBA00048679"/>
    </source>
</evidence>
<comment type="subcellular location">
    <subcellularLocation>
        <location evidence="1">Membrane</location>
        <topology evidence="1">Single-pass type I membrane protein</topology>
    </subcellularLocation>
</comment>
<keyword evidence="5 19" id="KW-0808">Transferase</keyword>
<dbReference type="PROSITE" id="PS00107">
    <property type="entry name" value="PROTEIN_KINASE_ATP"/>
    <property type="match status" value="1"/>
</dbReference>
<evidence type="ECO:0000256" key="9">
    <source>
        <dbReference type="ARBA" id="ARBA00022741"/>
    </source>
</evidence>
<evidence type="ECO:0000256" key="19">
    <source>
        <dbReference type="PIRNR" id="PIRNR000641"/>
    </source>
</evidence>
<keyword evidence="3" id="KW-0245">EGF-like domain</keyword>
<keyword evidence="13 21" id="KW-0472">Membrane</keyword>
<accession>A0A922G4R6</accession>
<dbReference type="PROSITE" id="PS50011">
    <property type="entry name" value="PROTEIN_KINASE_DOM"/>
    <property type="match status" value="1"/>
</dbReference>
<evidence type="ECO:0000256" key="5">
    <source>
        <dbReference type="ARBA" id="ARBA00022679"/>
    </source>
</evidence>
<organism evidence="25 26">
    <name type="scientific">Carya illinoinensis</name>
    <name type="common">Pecan</name>
    <dbReference type="NCBI Taxonomy" id="32201"/>
    <lineage>
        <taxon>Eukaryota</taxon>
        <taxon>Viridiplantae</taxon>
        <taxon>Streptophyta</taxon>
        <taxon>Embryophyta</taxon>
        <taxon>Tracheophyta</taxon>
        <taxon>Spermatophyta</taxon>
        <taxon>Magnoliopsida</taxon>
        <taxon>eudicotyledons</taxon>
        <taxon>Gunneridae</taxon>
        <taxon>Pentapetalae</taxon>
        <taxon>rosids</taxon>
        <taxon>fabids</taxon>
        <taxon>Fagales</taxon>
        <taxon>Juglandaceae</taxon>
        <taxon>Carya</taxon>
    </lineage>
</organism>
<dbReference type="PIRSF" id="PIRSF000641">
    <property type="entry name" value="SRK"/>
    <property type="match status" value="1"/>
</dbReference>
<evidence type="ECO:0000256" key="15">
    <source>
        <dbReference type="ARBA" id="ARBA00023170"/>
    </source>
</evidence>
<comment type="catalytic activity">
    <reaction evidence="18 19">
        <text>L-seryl-[protein] + ATP = O-phospho-L-seryl-[protein] + ADP + H(+)</text>
        <dbReference type="Rhea" id="RHEA:17989"/>
        <dbReference type="Rhea" id="RHEA-COMP:9863"/>
        <dbReference type="Rhea" id="RHEA-COMP:11604"/>
        <dbReference type="ChEBI" id="CHEBI:15378"/>
        <dbReference type="ChEBI" id="CHEBI:29999"/>
        <dbReference type="ChEBI" id="CHEBI:30616"/>
        <dbReference type="ChEBI" id="CHEBI:83421"/>
        <dbReference type="ChEBI" id="CHEBI:456216"/>
        <dbReference type="EC" id="2.7.11.1"/>
    </reaction>
</comment>
<keyword evidence="10 19" id="KW-0418">Kinase</keyword>
<evidence type="ECO:0000256" key="8">
    <source>
        <dbReference type="ARBA" id="ARBA00022734"/>
    </source>
</evidence>
<evidence type="ECO:0000256" key="17">
    <source>
        <dbReference type="ARBA" id="ARBA00047899"/>
    </source>
</evidence>
<comment type="caution">
    <text evidence="25">The sequence shown here is derived from an EMBL/GenBank/DDBJ whole genome shotgun (WGS) entry which is preliminary data.</text>
</comment>
<dbReference type="PROSITE" id="PS00108">
    <property type="entry name" value="PROTEIN_KINASE_ST"/>
    <property type="match status" value="1"/>
</dbReference>
<evidence type="ECO:0000259" key="24">
    <source>
        <dbReference type="PROSITE" id="PS50948"/>
    </source>
</evidence>
<dbReference type="Proteomes" id="UP000811246">
    <property type="component" value="Chromosome 1"/>
</dbReference>
<dbReference type="SMART" id="SM00108">
    <property type="entry name" value="B_lectin"/>
    <property type="match status" value="1"/>
</dbReference>
<dbReference type="InterPro" id="IPR051343">
    <property type="entry name" value="G-type_lectin_kinases/EP1-like"/>
</dbReference>
<dbReference type="EC" id="2.7.11.1" evidence="19"/>
<feature type="domain" description="Apple" evidence="24">
    <location>
        <begin position="389"/>
        <end position="472"/>
    </location>
</feature>
<keyword evidence="6 21" id="KW-0812">Transmembrane</keyword>
<evidence type="ECO:0000259" key="22">
    <source>
        <dbReference type="PROSITE" id="PS50011"/>
    </source>
</evidence>
<evidence type="ECO:0000313" key="25">
    <source>
        <dbReference type="EMBL" id="KAG6733948.1"/>
    </source>
</evidence>
<dbReference type="GO" id="GO:0004674">
    <property type="term" value="F:protein serine/threonine kinase activity"/>
    <property type="evidence" value="ECO:0007669"/>
    <property type="project" value="UniProtKB-KW"/>
</dbReference>
<dbReference type="Pfam" id="PF00069">
    <property type="entry name" value="Pkinase"/>
    <property type="match status" value="1"/>
</dbReference>
<keyword evidence="7" id="KW-0732">Signal</keyword>
<dbReference type="InterPro" id="IPR008271">
    <property type="entry name" value="Ser/Thr_kinase_AS"/>
</dbReference>
<evidence type="ECO:0000256" key="1">
    <source>
        <dbReference type="ARBA" id="ARBA00004479"/>
    </source>
</evidence>
<reference evidence="25" key="1">
    <citation type="submission" date="2021-01" db="EMBL/GenBank/DDBJ databases">
        <authorList>
            <person name="Lovell J.T."/>
            <person name="Bentley N."/>
            <person name="Bhattarai G."/>
            <person name="Jenkins J.W."/>
            <person name="Sreedasyam A."/>
            <person name="Alarcon Y."/>
            <person name="Bock C."/>
            <person name="Boston L."/>
            <person name="Carlson J."/>
            <person name="Cervantes K."/>
            <person name="Clermont K."/>
            <person name="Krom N."/>
            <person name="Kubenka K."/>
            <person name="Mamidi S."/>
            <person name="Mattison C."/>
            <person name="Monteros M."/>
            <person name="Pisani C."/>
            <person name="Plott C."/>
            <person name="Rajasekar S."/>
            <person name="Rhein H.S."/>
            <person name="Rohla C."/>
            <person name="Song M."/>
            <person name="Hilaire R.S."/>
            <person name="Shu S."/>
            <person name="Wells L."/>
            <person name="Wang X."/>
            <person name="Webber J."/>
            <person name="Heerema R.J."/>
            <person name="Klein P."/>
            <person name="Conner P."/>
            <person name="Grauke L."/>
            <person name="Grimwood J."/>
            <person name="Schmutz J."/>
            <person name="Randall J.J."/>
        </authorList>
    </citation>
    <scope>NUCLEOTIDE SEQUENCE</scope>
    <source>
        <tissue evidence="25">Leaf</tissue>
    </source>
</reference>
<dbReference type="GO" id="GO:0005524">
    <property type="term" value="F:ATP binding"/>
    <property type="evidence" value="ECO:0007669"/>
    <property type="project" value="UniProtKB-UniRule"/>
</dbReference>
<dbReference type="InterPro" id="IPR003609">
    <property type="entry name" value="Pan_app"/>
</dbReference>
<feature type="transmembrane region" description="Helical" evidence="21">
    <location>
        <begin position="489"/>
        <end position="513"/>
    </location>
</feature>
<dbReference type="PANTHER" id="PTHR47976:SF115">
    <property type="entry name" value="RECEPTOR-LIKE SERINE_THREONINE-PROTEIN KINASE"/>
    <property type="match status" value="1"/>
</dbReference>
<sequence length="877" mass="98168">MLQSHLMGRTELNSNRYRAYHFNSLFVSFRSFFVSLTRICTKFFVRASNLGQIFGDYLATSRGLLQFQKYMGLLYFLTLCLCLLSVFENCIAINQHVGQIYPGFQASHSEWADKNGLFLSSNNSAFAFGFFTALDVDLFLLVVFHMGSSKVVWTANRGLLVNNFDKFVFEENGNVFLEIGDGVAWSTNTTGEKVGSMELQDSGNLVLLAENRSILWQSFSHPTDTLLPGQVFQEGMRLKSFPNRNNLSHYVEFKSGDMVLYAGFETPQIYWSITNDSRKSNNNVTGSVHSVSLVSNSWNFYNQEGLLLWQFVFSDYNDTSAFWAAILGAAGSISFYNLQKGKHVGPEATKIPENSCGVPEHCDPYYVCYFDNWCQCPVGDCKPQTVSTCNSSKSSAKLLYIGEKLTYFAFGFVKPLLKSNLNACKEACLTSCSCLVLFFESTSGRCFLFDQIGNLQRSAEGSGYISYMKVSGVRDGGPSPASREERKHFIAIVIIVIATISVILGLICMGFWYHRKKKGLLEYSTDNLEEDNFLNSLSGAPVRFSYSDLSRATKNFTTKIGAGGFGSVYLGVLPDGTRLAVKKLEAIGQGKKQFRAEVTIIGSIHHVHLVKLRGFCAEGSHRLLVYEYMGKGSLDKWIFKNNEGSHLLDWDTRFNIALGTAKGLAYLHEECEVKIVHCDIKPENVLLDNNFAAKVSDFGLAKLMNREQSLVHTTLRGTRGYLAPEWITKYAISEKSDVYSYGMVLLEIIGGRKNYDPEYSLEKVYLPSYASKMLEEGKLKEIIDSELEIDENDERVSAAIKVALWCIQDDMHLRPPMTKVVQMLEEGLCAVPPPPISSQISSHSNFFKWSSGETTSSGLIDYHSEVAMSDVRLSGPR</sequence>
<dbReference type="GO" id="GO:0016020">
    <property type="term" value="C:membrane"/>
    <property type="evidence" value="ECO:0007669"/>
    <property type="project" value="UniProtKB-SubCell"/>
</dbReference>
<protein>
    <recommendedName>
        <fullName evidence="19">Receptor-like serine/threonine-protein kinase</fullName>
        <ecNumber evidence="19">2.7.11.1</ecNumber>
    </recommendedName>
</protein>
<evidence type="ECO:0000256" key="3">
    <source>
        <dbReference type="ARBA" id="ARBA00022536"/>
    </source>
</evidence>
<keyword evidence="15" id="KW-0675">Receptor</keyword>
<keyword evidence="16" id="KW-0325">Glycoprotein</keyword>
<dbReference type="InterPro" id="IPR017441">
    <property type="entry name" value="Protein_kinase_ATP_BS"/>
</dbReference>
<dbReference type="FunFam" id="1.10.510.10:FF:000248">
    <property type="entry name" value="S-receptor-like kinase 5"/>
    <property type="match status" value="1"/>
</dbReference>
<feature type="transmembrane region" description="Helical" evidence="21">
    <location>
        <begin position="70"/>
        <end position="87"/>
    </location>
</feature>
<keyword evidence="14" id="KW-1015">Disulfide bond</keyword>
<evidence type="ECO:0000256" key="16">
    <source>
        <dbReference type="ARBA" id="ARBA00023180"/>
    </source>
</evidence>
<name>A0A922G4R6_CARIL</name>
<dbReference type="EMBL" id="CM031825">
    <property type="protein sequence ID" value="KAG6733948.1"/>
    <property type="molecule type" value="Genomic_DNA"/>
</dbReference>
<dbReference type="AlphaFoldDB" id="A0A922G4R6"/>
<dbReference type="InterPro" id="IPR000719">
    <property type="entry name" value="Prot_kinase_dom"/>
</dbReference>
<dbReference type="PROSITE" id="PS50927">
    <property type="entry name" value="BULB_LECTIN"/>
    <property type="match status" value="1"/>
</dbReference>
<evidence type="ECO:0000256" key="12">
    <source>
        <dbReference type="ARBA" id="ARBA00022989"/>
    </source>
</evidence>
<feature type="transmembrane region" description="Helical" evidence="21">
    <location>
        <begin position="125"/>
        <end position="144"/>
    </location>
</feature>
<evidence type="ECO:0000256" key="14">
    <source>
        <dbReference type="ARBA" id="ARBA00023157"/>
    </source>
</evidence>
<feature type="domain" description="Protein kinase" evidence="22">
    <location>
        <begin position="554"/>
        <end position="828"/>
    </location>
</feature>
<keyword evidence="2 19" id="KW-0723">Serine/threonine-protein kinase</keyword>
<evidence type="ECO:0000313" key="26">
    <source>
        <dbReference type="Proteomes" id="UP000811246"/>
    </source>
</evidence>
<comment type="catalytic activity">
    <reaction evidence="17 19">
        <text>L-threonyl-[protein] + ATP = O-phospho-L-threonyl-[protein] + ADP + H(+)</text>
        <dbReference type="Rhea" id="RHEA:46608"/>
        <dbReference type="Rhea" id="RHEA-COMP:11060"/>
        <dbReference type="Rhea" id="RHEA-COMP:11605"/>
        <dbReference type="ChEBI" id="CHEBI:15378"/>
        <dbReference type="ChEBI" id="CHEBI:30013"/>
        <dbReference type="ChEBI" id="CHEBI:30616"/>
        <dbReference type="ChEBI" id="CHEBI:61977"/>
        <dbReference type="ChEBI" id="CHEBI:456216"/>
        <dbReference type="EC" id="2.7.11.1"/>
    </reaction>
</comment>
<dbReference type="PROSITE" id="PS50948">
    <property type="entry name" value="PAN"/>
    <property type="match status" value="1"/>
</dbReference>
<keyword evidence="12 21" id="KW-1133">Transmembrane helix</keyword>
<dbReference type="PANTHER" id="PTHR47976">
    <property type="entry name" value="G-TYPE LECTIN S-RECEPTOR-LIKE SERINE/THREONINE-PROTEIN KINASE SD2-5"/>
    <property type="match status" value="1"/>
</dbReference>
<evidence type="ECO:0000256" key="6">
    <source>
        <dbReference type="ARBA" id="ARBA00022692"/>
    </source>
</evidence>
<feature type="binding site" evidence="20">
    <location>
        <position position="583"/>
    </location>
    <ligand>
        <name>ATP</name>
        <dbReference type="ChEBI" id="CHEBI:30616"/>
    </ligand>
</feature>
<evidence type="ECO:0000256" key="21">
    <source>
        <dbReference type="SAM" id="Phobius"/>
    </source>
</evidence>
<dbReference type="InterPro" id="IPR024171">
    <property type="entry name" value="SRK-like_kinase"/>
</dbReference>
<comment type="similarity">
    <text evidence="19">Belongs to the protein kinase superfamily. Ser/Thr protein kinase family.</text>
</comment>
<feature type="domain" description="Bulb-type lectin" evidence="23">
    <location>
        <begin position="104"/>
        <end position="220"/>
    </location>
</feature>
<keyword evidence="9 19" id="KW-0547">Nucleotide-binding</keyword>
<gene>
    <name evidence="25" type="ORF">I3842_01G248400</name>
</gene>
<dbReference type="FunFam" id="3.30.200.20:FF:000178">
    <property type="entry name" value="serine/threonine-protein kinase PBS1-like"/>
    <property type="match status" value="1"/>
</dbReference>
<dbReference type="CDD" id="cd01098">
    <property type="entry name" value="PAN_AP_plant"/>
    <property type="match status" value="1"/>
</dbReference>
<proteinExistence type="inferred from homology"/>
<dbReference type="Pfam" id="PF01453">
    <property type="entry name" value="B_lectin"/>
    <property type="match status" value="1"/>
</dbReference>
<keyword evidence="4" id="KW-0597">Phosphoprotein</keyword>
<dbReference type="InterPro" id="IPR001480">
    <property type="entry name" value="Bulb-type_lectin_dom"/>
</dbReference>
<evidence type="ECO:0000256" key="7">
    <source>
        <dbReference type="ARBA" id="ARBA00022729"/>
    </source>
</evidence>
<evidence type="ECO:0000256" key="10">
    <source>
        <dbReference type="ARBA" id="ARBA00022777"/>
    </source>
</evidence>
<evidence type="ECO:0000256" key="2">
    <source>
        <dbReference type="ARBA" id="ARBA00022527"/>
    </source>
</evidence>
<dbReference type="SMART" id="SM00220">
    <property type="entry name" value="S_TKc"/>
    <property type="match status" value="1"/>
</dbReference>
<evidence type="ECO:0000256" key="13">
    <source>
        <dbReference type="ARBA" id="ARBA00023136"/>
    </source>
</evidence>
<evidence type="ECO:0000259" key="23">
    <source>
        <dbReference type="PROSITE" id="PS50927"/>
    </source>
</evidence>
<keyword evidence="8" id="KW-0430">Lectin</keyword>
<keyword evidence="11 19" id="KW-0067">ATP-binding</keyword>